<keyword evidence="5" id="KW-1185">Reference proteome</keyword>
<dbReference type="SUPFAM" id="SSF56601">
    <property type="entry name" value="beta-lactamase/transpeptidase-like"/>
    <property type="match status" value="1"/>
</dbReference>
<reference evidence="4 5" key="2">
    <citation type="journal article" date="2015" name="Stand. Genomic Sci.">
        <title>High quality draft genomic sequence of Arenimonas donghaensis DSM 18148(T).</title>
        <authorList>
            <person name="Chen F."/>
            <person name="Wang H."/>
            <person name="Cao Y."/>
            <person name="Li X."/>
            <person name="Wang G."/>
        </authorList>
    </citation>
    <scope>NUCLEOTIDE SEQUENCE [LARGE SCALE GENOMIC DNA]</scope>
    <source>
        <strain evidence="4 5">HO3-R19</strain>
    </source>
</reference>
<reference evidence="5" key="1">
    <citation type="submission" date="2013-08" db="EMBL/GenBank/DDBJ databases">
        <title>Genome sequencing of Arenimonas donghaensis.</title>
        <authorList>
            <person name="Chen F."/>
            <person name="Wang G."/>
        </authorList>
    </citation>
    <scope>NUCLEOTIDE SEQUENCE [LARGE SCALE GENOMIC DNA]</scope>
    <source>
        <strain evidence="5">HO3-R19</strain>
    </source>
</reference>
<protein>
    <recommendedName>
        <fullName evidence="3">Beta-lactamase-related domain-containing protein</fullName>
    </recommendedName>
</protein>
<dbReference type="EMBL" id="AVCJ01000034">
    <property type="protein sequence ID" value="KFL36054.1"/>
    <property type="molecule type" value="Genomic_DNA"/>
</dbReference>
<evidence type="ECO:0000259" key="3">
    <source>
        <dbReference type="Pfam" id="PF00144"/>
    </source>
</evidence>
<dbReference type="Pfam" id="PF00144">
    <property type="entry name" value="Beta-lactamase"/>
    <property type="match status" value="1"/>
</dbReference>
<dbReference type="InterPro" id="IPR001466">
    <property type="entry name" value="Beta-lactam-related"/>
</dbReference>
<sequence>MTFQPKRHAVFPLVALATGLAGQAQAAVLRLSPPPGAVDAIFERYDSPSTPGCSVAVIEDGKVLFQKSYGMADVALAVERRDDTVHWLPYSETRVFVALAVAMLARDGKLGLDDAVRKHVPELPAYASAVTVRQLLHHTSGLADYGVLDPAFNSMETPVSEDEFFRVLHRWGKLGFPPGQGQMYSNTDYGLLKILVERKTGGSLHDYLHATLLEPLGMTHTRIGASQAGAYPGHALFSEAGTGGWGRVLGYRRSPTGGISVTTNLQDIVRWDAALRNPALGLADLLRSLEAGAPPQATDAGQASFSFGVFRRQHRGIPLVAFHGVGEYTYLVQVAGTALSVATLCNFYPGMESFGPDVARLYVGPSAPATTTPDPQASPSTDAAPMPGPPVKLATDELRAYAGEYRNARGNFRATISVAGDTLRITPQGSEPMPALTPIGDGQFTSEFDGATYVLSFKPGESDLVMSAWDITNNTSGGEDLFRWTPATWATETQVAAYAGTYEGEDIDVVLYVRVDGSRVYVASRGAAEEIIEPKSETDAFQGPSIYTTRFERDQAGRVVSLVLDATRVKGMRYRLRSPSD</sequence>
<feature type="chain" id="PRO_5001826384" description="Beta-lactamase-related domain-containing protein" evidence="2">
    <location>
        <begin position="27"/>
        <end position="581"/>
    </location>
</feature>
<dbReference type="STRING" id="1121014.N788_05780"/>
<proteinExistence type="predicted"/>
<feature type="domain" description="Beta-lactamase-related" evidence="3">
    <location>
        <begin position="40"/>
        <end position="353"/>
    </location>
</feature>
<dbReference type="RefSeq" id="WP_034224825.1">
    <property type="nucleotide sequence ID" value="NZ_AVCJ01000034.1"/>
</dbReference>
<feature type="compositionally biased region" description="Polar residues" evidence="1">
    <location>
        <begin position="368"/>
        <end position="381"/>
    </location>
</feature>
<feature type="region of interest" description="Disordered" evidence="1">
    <location>
        <begin position="365"/>
        <end position="389"/>
    </location>
</feature>
<comment type="caution">
    <text evidence="4">The sequence shown here is derived from an EMBL/GenBank/DDBJ whole genome shotgun (WGS) entry which is preliminary data.</text>
</comment>
<dbReference type="Proteomes" id="UP000029085">
    <property type="component" value="Unassembled WGS sequence"/>
</dbReference>
<dbReference type="Gene3D" id="3.40.710.10">
    <property type="entry name" value="DD-peptidase/beta-lactamase superfamily"/>
    <property type="match status" value="1"/>
</dbReference>
<dbReference type="OrthoDB" id="2851198at2"/>
<evidence type="ECO:0000256" key="1">
    <source>
        <dbReference type="SAM" id="MobiDB-lite"/>
    </source>
</evidence>
<evidence type="ECO:0000313" key="4">
    <source>
        <dbReference type="EMBL" id="KFL36054.1"/>
    </source>
</evidence>
<name>A0A087MGQ1_9GAMM</name>
<gene>
    <name evidence="4" type="ORF">N788_05780</name>
</gene>
<evidence type="ECO:0000313" key="5">
    <source>
        <dbReference type="Proteomes" id="UP000029085"/>
    </source>
</evidence>
<dbReference type="PANTHER" id="PTHR43283">
    <property type="entry name" value="BETA-LACTAMASE-RELATED"/>
    <property type="match status" value="1"/>
</dbReference>
<feature type="signal peptide" evidence="2">
    <location>
        <begin position="1"/>
        <end position="26"/>
    </location>
</feature>
<keyword evidence="2" id="KW-0732">Signal</keyword>
<evidence type="ECO:0000256" key="2">
    <source>
        <dbReference type="SAM" id="SignalP"/>
    </source>
</evidence>
<accession>A0A087MGQ1</accession>
<organism evidence="4 5">
    <name type="scientific">Arenimonas donghaensis DSM 18148 = HO3-R19</name>
    <dbReference type="NCBI Taxonomy" id="1121014"/>
    <lineage>
        <taxon>Bacteria</taxon>
        <taxon>Pseudomonadati</taxon>
        <taxon>Pseudomonadota</taxon>
        <taxon>Gammaproteobacteria</taxon>
        <taxon>Lysobacterales</taxon>
        <taxon>Lysobacteraceae</taxon>
        <taxon>Arenimonas</taxon>
    </lineage>
</organism>
<dbReference type="AlphaFoldDB" id="A0A087MGQ1"/>
<dbReference type="InterPro" id="IPR012338">
    <property type="entry name" value="Beta-lactam/transpept-like"/>
</dbReference>
<dbReference type="InterPro" id="IPR050789">
    <property type="entry name" value="Diverse_Enzym_Activities"/>
</dbReference>
<dbReference type="PATRIC" id="fig|1121014.3.peg.2062"/>